<organism evidence="5 6">
    <name type="scientific">Ostreococcus lucimarinus (strain CCE9901)</name>
    <dbReference type="NCBI Taxonomy" id="436017"/>
    <lineage>
        <taxon>Eukaryota</taxon>
        <taxon>Viridiplantae</taxon>
        <taxon>Chlorophyta</taxon>
        <taxon>Mamiellophyceae</taxon>
        <taxon>Mamiellales</taxon>
        <taxon>Bathycoccaceae</taxon>
        <taxon>Ostreococcus</taxon>
    </lineage>
</organism>
<sequence>MASDDAKAAKKAKKAKKEKKEKKSKRAREDEEARATERGEEKKRSKRDAGGGGANEEKPTTTDDEATEQRDGKSDAAKKDAPAPGTFPTSSTHVYMGNLAWTIDEAALGEAFADCGEIVSVNWFEEKATGKFLGAGVVEFKTAEAAAAAVAATGRLVHKRETPVRFWEKRGNTAEERAAAKAAGGGGRAEIKPMGEKPEGCYTLFMGNLNFQIDDDTIYKFFMDGAGVGPHTIRWLTNKETGEFRGVGFADFSGAEIDAAAKLHGEKCMGRPIRLDWQAPSNRG</sequence>
<dbReference type="InterPro" id="IPR012677">
    <property type="entry name" value="Nucleotide-bd_a/b_plait_sf"/>
</dbReference>
<dbReference type="GeneID" id="5001560"/>
<protein>
    <recommendedName>
        <fullName evidence="4">RRM domain-containing protein</fullName>
    </recommendedName>
</protein>
<dbReference type="SUPFAM" id="SSF54928">
    <property type="entry name" value="RNA-binding domain, RBD"/>
    <property type="match status" value="2"/>
</dbReference>
<dbReference type="EMBL" id="CP000584">
    <property type="protein sequence ID" value="ABO95660.1"/>
    <property type="molecule type" value="Genomic_DNA"/>
</dbReference>
<dbReference type="STRING" id="436017.A4RWQ0"/>
<dbReference type="Gene3D" id="3.30.70.330">
    <property type="match status" value="2"/>
</dbReference>
<dbReference type="HOGENOM" id="CLU_012062_15_1_1"/>
<feature type="region of interest" description="Disordered" evidence="3">
    <location>
        <begin position="1"/>
        <end position="92"/>
    </location>
</feature>
<dbReference type="OrthoDB" id="439808at2759"/>
<evidence type="ECO:0000313" key="5">
    <source>
        <dbReference type="EMBL" id="ABO95660.1"/>
    </source>
</evidence>
<evidence type="ECO:0000256" key="3">
    <source>
        <dbReference type="SAM" id="MobiDB-lite"/>
    </source>
</evidence>
<accession>A4RWQ0</accession>
<dbReference type="Gramene" id="ABO95660">
    <property type="protein sequence ID" value="ABO95660"/>
    <property type="gene ID" value="OSTLU_92667"/>
</dbReference>
<evidence type="ECO:0000313" key="6">
    <source>
        <dbReference type="Proteomes" id="UP000001568"/>
    </source>
</evidence>
<dbReference type="PANTHER" id="PTHR23236:SF11">
    <property type="entry name" value="EUKARYOTIC TRANSLATION INITIATION FACTOR 4H"/>
    <property type="match status" value="1"/>
</dbReference>
<feature type="compositionally biased region" description="Basic and acidic residues" evidence="3">
    <location>
        <begin position="27"/>
        <end position="81"/>
    </location>
</feature>
<gene>
    <name evidence="5" type="ORF">OSTLU_92667</name>
</gene>
<dbReference type="AlphaFoldDB" id="A4RWQ0"/>
<dbReference type="SMART" id="SM00360">
    <property type="entry name" value="RRM"/>
    <property type="match status" value="2"/>
</dbReference>
<dbReference type="Pfam" id="PF00076">
    <property type="entry name" value="RRM_1"/>
    <property type="match status" value="2"/>
</dbReference>
<keyword evidence="1 2" id="KW-0694">RNA-binding</keyword>
<feature type="domain" description="RRM" evidence="4">
    <location>
        <begin position="202"/>
        <end position="280"/>
    </location>
</feature>
<keyword evidence="6" id="KW-1185">Reference proteome</keyword>
<dbReference type="KEGG" id="olu:OSTLU_92667"/>
<dbReference type="PROSITE" id="PS50102">
    <property type="entry name" value="RRM"/>
    <property type="match status" value="2"/>
</dbReference>
<dbReference type="GO" id="GO:0005730">
    <property type="term" value="C:nucleolus"/>
    <property type="evidence" value="ECO:0007669"/>
    <property type="project" value="TreeGrafter"/>
</dbReference>
<name>A4RWQ0_OSTLU</name>
<feature type="compositionally biased region" description="Basic residues" evidence="3">
    <location>
        <begin position="9"/>
        <end position="26"/>
    </location>
</feature>
<reference evidence="5 6" key="1">
    <citation type="journal article" date="2007" name="Proc. Natl. Acad. Sci. U.S.A.">
        <title>The tiny eukaryote Ostreococcus provides genomic insights into the paradox of plankton speciation.</title>
        <authorList>
            <person name="Palenik B."/>
            <person name="Grimwood J."/>
            <person name="Aerts A."/>
            <person name="Rouze P."/>
            <person name="Salamov A."/>
            <person name="Putnam N."/>
            <person name="Dupont C."/>
            <person name="Jorgensen R."/>
            <person name="Derelle E."/>
            <person name="Rombauts S."/>
            <person name="Zhou K."/>
            <person name="Otillar R."/>
            <person name="Merchant S.S."/>
            <person name="Podell S."/>
            <person name="Gaasterland T."/>
            <person name="Napoli C."/>
            <person name="Gendler K."/>
            <person name="Manuell A."/>
            <person name="Tai V."/>
            <person name="Vallon O."/>
            <person name="Piganeau G."/>
            <person name="Jancek S."/>
            <person name="Heijde M."/>
            <person name="Jabbari K."/>
            <person name="Bowler C."/>
            <person name="Lohr M."/>
            <person name="Robbens S."/>
            <person name="Werner G."/>
            <person name="Dubchak I."/>
            <person name="Pazour G.J."/>
            <person name="Ren Q."/>
            <person name="Paulsen I."/>
            <person name="Delwiche C."/>
            <person name="Schmutz J."/>
            <person name="Rokhsar D."/>
            <person name="Van de Peer Y."/>
            <person name="Moreau H."/>
            <person name="Grigoriev I.V."/>
        </authorList>
    </citation>
    <scope>NUCLEOTIDE SEQUENCE [LARGE SCALE GENOMIC DNA]</scope>
    <source>
        <strain evidence="5 6">CCE9901</strain>
    </source>
</reference>
<evidence type="ECO:0000256" key="2">
    <source>
        <dbReference type="PROSITE-ProRule" id="PRU00176"/>
    </source>
</evidence>
<dbReference type="GO" id="GO:0003723">
    <property type="term" value="F:RNA binding"/>
    <property type="evidence" value="ECO:0007669"/>
    <property type="project" value="UniProtKB-UniRule"/>
</dbReference>
<evidence type="ECO:0000259" key="4">
    <source>
        <dbReference type="PROSITE" id="PS50102"/>
    </source>
</evidence>
<dbReference type="RefSeq" id="XP_001417367.1">
    <property type="nucleotide sequence ID" value="XM_001417330.1"/>
</dbReference>
<proteinExistence type="predicted"/>
<feature type="domain" description="RRM" evidence="4">
    <location>
        <begin position="92"/>
        <end position="169"/>
    </location>
</feature>
<evidence type="ECO:0000256" key="1">
    <source>
        <dbReference type="ARBA" id="ARBA00022884"/>
    </source>
</evidence>
<dbReference type="eggNOG" id="KOG4210">
    <property type="taxonomic scope" value="Eukaryota"/>
</dbReference>
<dbReference type="InterPro" id="IPR035979">
    <property type="entry name" value="RBD_domain_sf"/>
</dbReference>
<dbReference type="OMA" id="MSESIFF"/>
<dbReference type="PANTHER" id="PTHR23236">
    <property type="entry name" value="EUKARYOTIC TRANSLATION INITIATION FACTOR 4B/4H"/>
    <property type="match status" value="1"/>
</dbReference>
<dbReference type="Proteomes" id="UP000001568">
    <property type="component" value="Chromosome 4"/>
</dbReference>
<dbReference type="InterPro" id="IPR000504">
    <property type="entry name" value="RRM_dom"/>
</dbReference>